<reference evidence="5 6" key="1">
    <citation type="submission" date="2018-08" db="EMBL/GenBank/DDBJ databases">
        <title>Genomic investigation of the strawberry pathogen Phytophthora fragariae indicates pathogenicity is determined by transcriptional variation in three key races.</title>
        <authorList>
            <person name="Adams T.M."/>
            <person name="Armitage A.D."/>
            <person name="Sobczyk M.K."/>
            <person name="Bates H.J."/>
            <person name="Dunwell J.M."/>
            <person name="Nellist C.F."/>
            <person name="Harrison R.J."/>
        </authorList>
    </citation>
    <scope>NUCLEOTIDE SEQUENCE [LARGE SCALE GENOMIC DNA]</scope>
    <source>
        <strain evidence="4 6">NOV-5</strain>
        <strain evidence="2 5">NOV-9</strain>
        <strain evidence="3 7">ONT-3</strain>
    </source>
</reference>
<dbReference type="EMBL" id="QXGA01003317">
    <property type="protein sequence ID" value="KAE9084726.1"/>
    <property type="molecule type" value="Genomic_DNA"/>
</dbReference>
<dbReference type="Proteomes" id="UP000429523">
    <property type="component" value="Unassembled WGS sequence"/>
</dbReference>
<sequence>MRRWGGGRRLTASLGAVGLFDWAPLGTSSGRMWRTARRATRRKTGSQPNPTGR</sequence>
<dbReference type="Proteomes" id="UP000440732">
    <property type="component" value="Unassembled WGS sequence"/>
</dbReference>
<gene>
    <name evidence="4" type="ORF">PF006_g26416</name>
    <name evidence="2" type="ORF">PF009_g29352</name>
    <name evidence="3" type="ORF">PF010_g28379</name>
</gene>
<evidence type="ECO:0000313" key="5">
    <source>
        <dbReference type="Proteomes" id="UP000429523"/>
    </source>
</evidence>
<evidence type="ECO:0000313" key="6">
    <source>
        <dbReference type="Proteomes" id="UP000440732"/>
    </source>
</evidence>
<dbReference type="EMBL" id="QXFX01004199">
    <property type="protein sequence ID" value="KAE9065024.1"/>
    <property type="molecule type" value="Genomic_DNA"/>
</dbReference>
<dbReference type="AlphaFoldDB" id="A0A6A3DPK8"/>
<organism evidence="2 5">
    <name type="scientific">Phytophthora fragariae</name>
    <dbReference type="NCBI Taxonomy" id="53985"/>
    <lineage>
        <taxon>Eukaryota</taxon>
        <taxon>Sar</taxon>
        <taxon>Stramenopiles</taxon>
        <taxon>Oomycota</taxon>
        <taxon>Peronosporomycetes</taxon>
        <taxon>Peronosporales</taxon>
        <taxon>Peronosporaceae</taxon>
        <taxon>Phytophthora</taxon>
    </lineage>
</organism>
<evidence type="ECO:0000313" key="2">
    <source>
        <dbReference type="EMBL" id="KAE8920350.1"/>
    </source>
</evidence>
<accession>A0A6A3DPK8</accession>
<protein>
    <submittedName>
        <fullName evidence="2">Uncharacterized protein</fullName>
    </submittedName>
</protein>
<evidence type="ECO:0000313" key="7">
    <source>
        <dbReference type="Proteomes" id="UP000488956"/>
    </source>
</evidence>
<name>A0A6A3DPK8_9STRA</name>
<feature type="region of interest" description="Disordered" evidence="1">
    <location>
        <begin position="32"/>
        <end position="53"/>
    </location>
</feature>
<evidence type="ECO:0000313" key="3">
    <source>
        <dbReference type="EMBL" id="KAE9065024.1"/>
    </source>
</evidence>
<comment type="caution">
    <text evidence="2">The sequence shown here is derived from an EMBL/GenBank/DDBJ whole genome shotgun (WGS) entry which is preliminary data.</text>
</comment>
<dbReference type="EMBL" id="QXGF01004067">
    <property type="protein sequence ID" value="KAE8920350.1"/>
    <property type="molecule type" value="Genomic_DNA"/>
</dbReference>
<evidence type="ECO:0000256" key="1">
    <source>
        <dbReference type="SAM" id="MobiDB-lite"/>
    </source>
</evidence>
<feature type="compositionally biased region" description="Basic residues" evidence="1">
    <location>
        <begin position="34"/>
        <end position="44"/>
    </location>
</feature>
<proteinExistence type="predicted"/>
<evidence type="ECO:0000313" key="4">
    <source>
        <dbReference type="EMBL" id="KAE9084726.1"/>
    </source>
</evidence>
<dbReference type="Proteomes" id="UP000488956">
    <property type="component" value="Unassembled WGS sequence"/>
</dbReference>